<accession>A0A1B6EG69</accession>
<dbReference type="AlphaFoldDB" id="A0A1B6EG69"/>
<name>A0A1B6EG69_9HEMI</name>
<sequence length="141" mass="16633">HHRLKRYVHFILRIASDMGEEIPKKKTNFYNWVESKKKEDRHPAILNSIILPLEKQKVSKEKITSVLIQLLIDCRVNVPEIPHETLQNALKRYQTRKCRATTAQDCFSNEEIPIDYKPKKLKLNHVQDLSSEVTINHKPKK</sequence>
<feature type="non-terminal residue" evidence="1">
    <location>
        <position position="141"/>
    </location>
</feature>
<reference evidence="1" key="1">
    <citation type="submission" date="2015-12" db="EMBL/GenBank/DDBJ databases">
        <title>De novo transcriptome assembly of four potential Pierce s Disease insect vectors from Arizona vineyards.</title>
        <authorList>
            <person name="Tassone E.E."/>
        </authorList>
    </citation>
    <scope>NUCLEOTIDE SEQUENCE</scope>
</reference>
<proteinExistence type="predicted"/>
<protein>
    <submittedName>
        <fullName evidence="1">Uncharacterized protein</fullName>
    </submittedName>
</protein>
<evidence type="ECO:0000313" key="1">
    <source>
        <dbReference type="EMBL" id="JAS36915.1"/>
    </source>
</evidence>
<organism evidence="1">
    <name type="scientific">Clastoptera arizonana</name>
    <name type="common">Arizona spittle bug</name>
    <dbReference type="NCBI Taxonomy" id="38151"/>
    <lineage>
        <taxon>Eukaryota</taxon>
        <taxon>Metazoa</taxon>
        <taxon>Ecdysozoa</taxon>
        <taxon>Arthropoda</taxon>
        <taxon>Hexapoda</taxon>
        <taxon>Insecta</taxon>
        <taxon>Pterygota</taxon>
        <taxon>Neoptera</taxon>
        <taxon>Paraneoptera</taxon>
        <taxon>Hemiptera</taxon>
        <taxon>Auchenorrhyncha</taxon>
        <taxon>Cercopoidea</taxon>
        <taxon>Clastopteridae</taxon>
        <taxon>Clastoptera</taxon>
    </lineage>
</organism>
<dbReference type="EMBL" id="GEDC01000383">
    <property type="protein sequence ID" value="JAS36915.1"/>
    <property type="molecule type" value="Transcribed_RNA"/>
</dbReference>
<gene>
    <name evidence="1" type="ORF">g.33466</name>
</gene>
<feature type="non-terminal residue" evidence="1">
    <location>
        <position position="1"/>
    </location>
</feature>